<keyword evidence="1 3" id="KW-0436">Ligase</keyword>
<reference evidence="3" key="1">
    <citation type="submission" date="2019-03" db="EMBL/GenBank/DDBJ databases">
        <authorList>
            <person name="Hao L."/>
        </authorList>
    </citation>
    <scope>NUCLEOTIDE SEQUENCE</scope>
</reference>
<dbReference type="AlphaFoldDB" id="A0A485M0G6"/>
<dbReference type="PANTHER" id="PTHR12835">
    <property type="entry name" value="BIOTIN PROTEIN LIGASE"/>
    <property type="match status" value="1"/>
</dbReference>
<sequence length="238" mass="25629">MAGTPFPPIVQEVVDLPCVGSTNTFALDSGRAGLLVTASEQTEGRGRKGRSWFSPPGANLYATLTVDMVDPRLPLVAGVALREALAEITGSNFPIEIKWPNDLIVQGKKICGILCEARRGITAVGMGINVNQDAWPAGLESRATSLAQVLGREVDKERVLHRAVESLDRWLTLFTSQGFGPVRRNYLEHGLLSTHELLTEEGEPCSIVGLNEDGHLLIDVAGEPRELVSGSIVIQQKA</sequence>
<dbReference type="PANTHER" id="PTHR12835:SF5">
    <property type="entry name" value="BIOTIN--PROTEIN LIGASE"/>
    <property type="match status" value="1"/>
</dbReference>
<dbReference type="SUPFAM" id="SSF55681">
    <property type="entry name" value="Class II aaRS and biotin synthetases"/>
    <property type="match status" value="1"/>
</dbReference>
<dbReference type="CDD" id="cd16442">
    <property type="entry name" value="BPL"/>
    <property type="match status" value="1"/>
</dbReference>
<dbReference type="EC" id="6.3.4.15" evidence="3"/>
<protein>
    <submittedName>
        <fullName evidence="3">Bifunctional ligase/repressor BirA</fullName>
        <ecNumber evidence="3">6.3.4.15</ecNumber>
    </submittedName>
</protein>
<dbReference type="GO" id="GO:0005737">
    <property type="term" value="C:cytoplasm"/>
    <property type="evidence" value="ECO:0007669"/>
    <property type="project" value="TreeGrafter"/>
</dbReference>
<dbReference type="InterPro" id="IPR004143">
    <property type="entry name" value="BPL_LPL_catalytic"/>
</dbReference>
<feature type="domain" description="BPL/LPL catalytic" evidence="2">
    <location>
        <begin position="4"/>
        <end position="175"/>
    </location>
</feature>
<name>A0A485M0G6_9ZZZZ</name>
<dbReference type="EMBL" id="CAADRM010000103">
    <property type="protein sequence ID" value="VFU15166.1"/>
    <property type="molecule type" value="Genomic_DNA"/>
</dbReference>
<dbReference type="Gene3D" id="3.30.930.10">
    <property type="entry name" value="Bira Bifunctional Protein, Domain 2"/>
    <property type="match status" value="1"/>
</dbReference>
<dbReference type="Pfam" id="PF03099">
    <property type="entry name" value="BPL_LplA_LipB"/>
    <property type="match status" value="1"/>
</dbReference>
<dbReference type="InterPro" id="IPR045864">
    <property type="entry name" value="aa-tRNA-synth_II/BPL/LPL"/>
</dbReference>
<accession>A0A485M0G6</accession>
<dbReference type="NCBIfam" id="TIGR00121">
    <property type="entry name" value="birA_ligase"/>
    <property type="match status" value="1"/>
</dbReference>
<proteinExistence type="predicted"/>
<organism evidence="3">
    <name type="scientific">anaerobic digester metagenome</name>
    <dbReference type="NCBI Taxonomy" id="1263854"/>
    <lineage>
        <taxon>unclassified sequences</taxon>
        <taxon>metagenomes</taxon>
        <taxon>ecological metagenomes</taxon>
    </lineage>
</organism>
<dbReference type="InterPro" id="IPR004408">
    <property type="entry name" value="Biotin_CoA_COase_ligase"/>
</dbReference>
<evidence type="ECO:0000313" key="3">
    <source>
        <dbReference type="EMBL" id="VFU15166.1"/>
    </source>
</evidence>
<gene>
    <name evidence="3" type="primary">birA</name>
    <name evidence="3" type="ORF">SCFA_40044</name>
</gene>
<dbReference type="GO" id="GO:0004077">
    <property type="term" value="F:biotin--[biotin carboxyl-carrier protein] ligase activity"/>
    <property type="evidence" value="ECO:0007669"/>
    <property type="project" value="UniProtKB-EC"/>
</dbReference>
<evidence type="ECO:0000259" key="2">
    <source>
        <dbReference type="PROSITE" id="PS51733"/>
    </source>
</evidence>
<evidence type="ECO:0000256" key="1">
    <source>
        <dbReference type="ARBA" id="ARBA00022598"/>
    </source>
</evidence>
<dbReference type="PROSITE" id="PS51733">
    <property type="entry name" value="BPL_LPL_CATALYTIC"/>
    <property type="match status" value="1"/>
</dbReference>